<reference evidence="2 3" key="1">
    <citation type="submission" date="2023-07" db="EMBL/GenBank/DDBJ databases">
        <title>The novel representative of Negativicutes class, Anaeroselena agilis gen. nov. sp. nov.</title>
        <authorList>
            <person name="Prokofeva M.I."/>
            <person name="Elcheninov A.G."/>
            <person name="Klyukina A."/>
            <person name="Kublanov I.V."/>
            <person name="Frolov E.N."/>
            <person name="Podosokorskaya O.A."/>
        </authorList>
    </citation>
    <scope>NUCLEOTIDE SEQUENCE [LARGE SCALE GENOMIC DNA]</scope>
    <source>
        <strain evidence="2 3">4137-cl</strain>
    </source>
</reference>
<name>A0ABU3NZW3_9FIRM</name>
<gene>
    <name evidence="2" type="ORF">Q4T40_11225</name>
</gene>
<evidence type="ECO:0000313" key="3">
    <source>
        <dbReference type="Proteomes" id="UP001254848"/>
    </source>
</evidence>
<evidence type="ECO:0000256" key="1">
    <source>
        <dbReference type="SAM" id="Phobius"/>
    </source>
</evidence>
<dbReference type="RefSeq" id="WP_413780321.1">
    <property type="nucleotide sequence ID" value="NZ_JAUOZS010000001.1"/>
</dbReference>
<dbReference type="EMBL" id="JAUOZS010000001">
    <property type="protein sequence ID" value="MDT8901818.1"/>
    <property type="molecule type" value="Genomic_DNA"/>
</dbReference>
<dbReference type="Proteomes" id="UP001254848">
    <property type="component" value="Unassembled WGS sequence"/>
</dbReference>
<keyword evidence="1" id="KW-0812">Transmembrane</keyword>
<feature type="transmembrane region" description="Helical" evidence="1">
    <location>
        <begin position="42"/>
        <end position="65"/>
    </location>
</feature>
<keyword evidence="1" id="KW-1133">Transmembrane helix</keyword>
<protein>
    <submittedName>
        <fullName evidence="2">Uncharacterized protein</fullName>
    </submittedName>
</protein>
<accession>A0ABU3NZW3</accession>
<comment type="caution">
    <text evidence="2">The sequence shown here is derived from an EMBL/GenBank/DDBJ whole genome shotgun (WGS) entry which is preliminary data.</text>
</comment>
<keyword evidence="1" id="KW-0472">Membrane</keyword>
<sequence length="69" mass="7357">MNKDIGKVSERLGRVEEHTKEIPKVLAAIEGLRNQKAHSSGFIAGVAFVVSGIVSLAGIGVSIWFSRGH</sequence>
<organism evidence="2 3">
    <name type="scientific">Anaeroselena agilis</name>
    <dbReference type="NCBI Taxonomy" id="3063788"/>
    <lineage>
        <taxon>Bacteria</taxon>
        <taxon>Bacillati</taxon>
        <taxon>Bacillota</taxon>
        <taxon>Negativicutes</taxon>
        <taxon>Acetonemataceae</taxon>
        <taxon>Anaeroselena</taxon>
    </lineage>
</organism>
<evidence type="ECO:0000313" key="2">
    <source>
        <dbReference type="EMBL" id="MDT8901818.1"/>
    </source>
</evidence>
<proteinExistence type="predicted"/>
<keyword evidence="3" id="KW-1185">Reference proteome</keyword>